<dbReference type="SUPFAM" id="SSF54211">
    <property type="entry name" value="Ribosomal protein S5 domain 2-like"/>
    <property type="match status" value="1"/>
</dbReference>
<evidence type="ECO:0000256" key="7">
    <source>
        <dbReference type="ARBA" id="ARBA00022840"/>
    </source>
</evidence>
<comment type="domain">
    <text evidence="11">The middle region has homology to RecA with ATPase motifs including the RadA KNRFG motif, while the C-terminus is homologous to Lon protease.</text>
</comment>
<evidence type="ECO:0000256" key="4">
    <source>
        <dbReference type="ARBA" id="ARBA00022771"/>
    </source>
</evidence>
<feature type="short sequence motif" description="RadA KNRFG motif" evidence="11">
    <location>
        <begin position="255"/>
        <end position="259"/>
    </location>
</feature>
<dbReference type="SMART" id="SM00382">
    <property type="entry name" value="AAA"/>
    <property type="match status" value="1"/>
</dbReference>
<dbReference type="Pfam" id="PF13481">
    <property type="entry name" value="AAA_25"/>
    <property type="match status" value="1"/>
</dbReference>
<dbReference type="GO" id="GO:0005524">
    <property type="term" value="F:ATP binding"/>
    <property type="evidence" value="ECO:0007669"/>
    <property type="project" value="UniProtKB-UniRule"/>
</dbReference>
<dbReference type="Pfam" id="PF18073">
    <property type="entry name" value="Zn_ribbon_LapB"/>
    <property type="match status" value="1"/>
</dbReference>
<keyword evidence="4 13" id="KW-0863">Zinc-finger</keyword>
<dbReference type="InterPro" id="IPR003593">
    <property type="entry name" value="AAA+_ATPase"/>
</dbReference>
<dbReference type="Proteomes" id="UP000178349">
    <property type="component" value="Unassembled WGS sequence"/>
</dbReference>
<dbReference type="NCBIfam" id="TIGR00416">
    <property type="entry name" value="sms"/>
    <property type="match status" value="1"/>
</dbReference>
<keyword evidence="3 11" id="KW-0227">DNA damage</keyword>
<evidence type="ECO:0000256" key="10">
    <source>
        <dbReference type="ARBA" id="ARBA00023204"/>
    </source>
</evidence>
<dbReference type="Gene3D" id="3.40.50.300">
    <property type="entry name" value="P-loop containing nucleotide triphosphate hydrolases"/>
    <property type="match status" value="1"/>
</dbReference>
<proteinExistence type="inferred from homology"/>
<keyword evidence="5" id="KW-0378">Hydrolase</keyword>
<dbReference type="InterPro" id="IPR014721">
    <property type="entry name" value="Ribsml_uS5_D2-typ_fold_subgr"/>
</dbReference>
<keyword evidence="2 11" id="KW-0547">Nucleotide-binding</keyword>
<sequence length="452" mass="49573">MSKPTTLFTCSKCDAQFTKWSGRCLECGQWGTITEQEKTLEKKEKTKLNYKATEIKSLNQINKQELQRISTKISELDRVLGSSDTVGKNAGFVPGSLVLLGGEPGIGKSTISIQLASLISPTIYISGEESVEQIKMRADRLNIKSDKLFLANETNIETICATIEQAKPTLVIIDSIQTIYSEEVEGEPGNINQIRACTAKLLEVAKASNTTIIIIGHVTKEGTVAGPRTLEHMVDTVLYLEGDRHHTYRILRTVKNRFGATDEVGIFEMNELGLQAVKNPSACFLEEREDSAPGSVITCLMEGTRPMLIEIQALVNKTSFGFPVRKASGFDLNRLHVLTAVLQKRAGLNLGQYDIHINVVGGIRANEPAADLAVCLAIASSFKDKELGKDLVVFGEVGLGGEVRSIAQLEKRIKESHGLGMKRVITHLGKNKNKTDIKIIDVKNIAELIRQT</sequence>
<evidence type="ECO:0000256" key="5">
    <source>
        <dbReference type="ARBA" id="ARBA00022801"/>
    </source>
</evidence>
<keyword evidence="7 11" id="KW-0067">ATP-binding</keyword>
<comment type="function">
    <text evidence="11">Plays a role in repairing double-strand DNA breaks, probably involving stabilizing or processing branched DNA or blocked replication forks.</text>
</comment>
<dbReference type="GO" id="GO:0008270">
    <property type="term" value="F:zinc ion binding"/>
    <property type="evidence" value="ECO:0007669"/>
    <property type="project" value="UniProtKB-KW"/>
</dbReference>
<evidence type="ECO:0000256" key="3">
    <source>
        <dbReference type="ARBA" id="ARBA00022763"/>
    </source>
</evidence>
<protein>
    <recommendedName>
        <fullName evidence="11 12">DNA repair protein RadA</fullName>
    </recommendedName>
</protein>
<comment type="caution">
    <text evidence="15">The sequence shown here is derived from an EMBL/GenBank/DDBJ whole genome shotgun (WGS) entry which is preliminary data.</text>
</comment>
<dbReference type="PANTHER" id="PTHR32472">
    <property type="entry name" value="DNA REPAIR PROTEIN RADA"/>
    <property type="match status" value="1"/>
</dbReference>
<keyword evidence="1 11" id="KW-0479">Metal-binding</keyword>
<dbReference type="InterPro" id="IPR020588">
    <property type="entry name" value="RecA_ATP-bd"/>
</dbReference>
<dbReference type="PROSITE" id="PS50162">
    <property type="entry name" value="RECA_2"/>
    <property type="match status" value="1"/>
</dbReference>
<dbReference type="Gene3D" id="3.30.230.10">
    <property type="match status" value="1"/>
</dbReference>
<evidence type="ECO:0000256" key="13">
    <source>
        <dbReference type="RuleBase" id="RU003555"/>
    </source>
</evidence>
<dbReference type="GO" id="GO:0000725">
    <property type="term" value="P:recombinational repair"/>
    <property type="evidence" value="ECO:0007669"/>
    <property type="project" value="UniProtKB-UniRule"/>
</dbReference>
<dbReference type="SUPFAM" id="SSF52540">
    <property type="entry name" value="P-loop containing nucleoside triphosphate hydrolases"/>
    <property type="match status" value="1"/>
</dbReference>
<dbReference type="InterPro" id="IPR041166">
    <property type="entry name" value="Rubredoxin_2"/>
</dbReference>
<evidence type="ECO:0000256" key="12">
    <source>
        <dbReference type="NCBIfam" id="TIGR00416"/>
    </source>
</evidence>
<dbReference type="FunFam" id="3.40.50.300:FF:000050">
    <property type="entry name" value="DNA repair protein RadA"/>
    <property type="match status" value="1"/>
</dbReference>
<dbReference type="InterPro" id="IPR004504">
    <property type="entry name" value="DNA_repair_RadA"/>
</dbReference>
<feature type="binding site" evidence="11">
    <location>
        <begin position="102"/>
        <end position="109"/>
    </location>
    <ligand>
        <name>ATP</name>
        <dbReference type="ChEBI" id="CHEBI:30616"/>
    </ligand>
</feature>
<dbReference type="CDD" id="cd01121">
    <property type="entry name" value="RadA_SMS_N"/>
    <property type="match status" value="1"/>
</dbReference>
<dbReference type="AlphaFoldDB" id="A0A1F6NMD8"/>
<dbReference type="HAMAP" id="MF_01498">
    <property type="entry name" value="RadA_bact"/>
    <property type="match status" value="1"/>
</dbReference>
<dbReference type="GO" id="GO:0004176">
    <property type="term" value="F:ATP-dependent peptidase activity"/>
    <property type="evidence" value="ECO:0007669"/>
    <property type="project" value="InterPro"/>
</dbReference>
<keyword evidence="9 11" id="KW-0238">DNA-binding</keyword>
<dbReference type="GO" id="GO:0003684">
    <property type="term" value="F:damaged DNA binding"/>
    <property type="evidence" value="ECO:0007669"/>
    <property type="project" value="InterPro"/>
</dbReference>
<evidence type="ECO:0000313" key="16">
    <source>
        <dbReference type="Proteomes" id="UP000178349"/>
    </source>
</evidence>
<evidence type="ECO:0000256" key="6">
    <source>
        <dbReference type="ARBA" id="ARBA00022833"/>
    </source>
</evidence>
<evidence type="ECO:0000256" key="9">
    <source>
        <dbReference type="ARBA" id="ARBA00023125"/>
    </source>
</evidence>
<feature type="domain" description="RecA family profile 1" evidence="14">
    <location>
        <begin position="65"/>
        <end position="218"/>
    </location>
</feature>
<reference evidence="15 16" key="1">
    <citation type="journal article" date="2016" name="Nat. Commun.">
        <title>Thousands of microbial genomes shed light on interconnected biogeochemical processes in an aquifer system.</title>
        <authorList>
            <person name="Anantharaman K."/>
            <person name="Brown C.T."/>
            <person name="Hug L.A."/>
            <person name="Sharon I."/>
            <person name="Castelle C.J."/>
            <person name="Probst A.J."/>
            <person name="Thomas B.C."/>
            <person name="Singh A."/>
            <person name="Wilkins M.J."/>
            <person name="Karaoz U."/>
            <person name="Brodie E.L."/>
            <person name="Williams K.H."/>
            <person name="Hubbard S.S."/>
            <person name="Banfield J.F."/>
        </authorList>
    </citation>
    <scope>NUCLEOTIDE SEQUENCE [LARGE SCALE GENOMIC DNA]</scope>
</reference>
<dbReference type="GO" id="GO:0004252">
    <property type="term" value="F:serine-type endopeptidase activity"/>
    <property type="evidence" value="ECO:0007669"/>
    <property type="project" value="InterPro"/>
</dbReference>
<name>A0A1F6NMD8_9BACT</name>
<comment type="similarity">
    <text evidence="11 13">Belongs to the RecA family. RadA subfamily.</text>
</comment>
<dbReference type="InterPro" id="IPR027417">
    <property type="entry name" value="P-loop_NTPase"/>
</dbReference>
<dbReference type="PRINTS" id="PR01874">
    <property type="entry name" value="DNAREPAIRADA"/>
</dbReference>
<evidence type="ECO:0000256" key="8">
    <source>
        <dbReference type="ARBA" id="ARBA00023016"/>
    </source>
</evidence>
<dbReference type="InterPro" id="IPR020568">
    <property type="entry name" value="Ribosomal_Su5_D2-typ_SF"/>
</dbReference>
<dbReference type="EMBL" id="MFQW01000056">
    <property type="protein sequence ID" value="OGH84930.1"/>
    <property type="molecule type" value="Genomic_DNA"/>
</dbReference>
<organism evidence="15 16">
    <name type="scientific">Candidatus Magasanikbacteria bacterium RIFOXYC12_FULL_33_11</name>
    <dbReference type="NCBI Taxonomy" id="1798701"/>
    <lineage>
        <taxon>Bacteria</taxon>
        <taxon>Candidatus Magasanikiibacteriota</taxon>
    </lineage>
</organism>
<dbReference type="GO" id="GO:0005829">
    <property type="term" value="C:cytosol"/>
    <property type="evidence" value="ECO:0007669"/>
    <property type="project" value="TreeGrafter"/>
</dbReference>
<evidence type="ECO:0000256" key="1">
    <source>
        <dbReference type="ARBA" id="ARBA00022723"/>
    </source>
</evidence>
<dbReference type="PANTHER" id="PTHR32472:SF10">
    <property type="entry name" value="DNA REPAIR PROTEIN RADA-LIKE PROTEIN"/>
    <property type="match status" value="1"/>
</dbReference>
<gene>
    <name evidence="11" type="primary">radA</name>
    <name evidence="15" type="ORF">A2493_01680</name>
</gene>
<keyword evidence="8 11" id="KW-0346">Stress response</keyword>
<keyword evidence="10 11" id="KW-0234">DNA repair</keyword>
<comment type="function">
    <text evidence="13">DNA-dependent ATPase involved in processing of recombination intermediates, plays a role in repairing DNA breaks. Stimulates the branch migration of RecA-mediated strand transfer reactions, allowing the 3' invading strand to extend heteroduplex DNA faster. Binds ssDNA in the presence of ADP but not other nucleotides, has ATPase activity that is stimulated by ssDNA and various branched DNA structures, but inhibited by SSB. Does not have RecA's homology-searching function.</text>
</comment>
<dbReference type="GO" id="GO:0140664">
    <property type="term" value="F:ATP-dependent DNA damage sensor activity"/>
    <property type="evidence" value="ECO:0007669"/>
    <property type="project" value="InterPro"/>
</dbReference>
<dbReference type="InterPro" id="IPR008269">
    <property type="entry name" value="Lon_proteolytic"/>
</dbReference>
<keyword evidence="6 13" id="KW-0862">Zinc</keyword>
<evidence type="ECO:0000256" key="2">
    <source>
        <dbReference type="ARBA" id="ARBA00022741"/>
    </source>
</evidence>
<dbReference type="GO" id="GO:0006508">
    <property type="term" value="P:proteolysis"/>
    <property type="evidence" value="ECO:0007669"/>
    <property type="project" value="InterPro"/>
</dbReference>
<dbReference type="Pfam" id="PF05362">
    <property type="entry name" value="Lon_C"/>
    <property type="match status" value="1"/>
</dbReference>
<feature type="region of interest" description="Lon-protease-like" evidence="11">
    <location>
        <begin position="354"/>
        <end position="452"/>
    </location>
</feature>
<evidence type="ECO:0000259" key="14">
    <source>
        <dbReference type="PROSITE" id="PS50162"/>
    </source>
</evidence>
<evidence type="ECO:0000313" key="15">
    <source>
        <dbReference type="EMBL" id="OGH84930.1"/>
    </source>
</evidence>
<evidence type="ECO:0000256" key="11">
    <source>
        <dbReference type="HAMAP-Rule" id="MF_01498"/>
    </source>
</evidence>
<accession>A0A1F6NMD8</accession>